<keyword evidence="1" id="KW-0472">Membrane</keyword>
<proteinExistence type="predicted"/>
<evidence type="ECO:0000256" key="2">
    <source>
        <dbReference type="SAM" id="SignalP"/>
    </source>
</evidence>
<dbReference type="EMBL" id="CAJNYT010003440">
    <property type="protein sequence ID" value="CAF3563456.1"/>
    <property type="molecule type" value="Genomic_DNA"/>
</dbReference>
<evidence type="ECO:0000313" key="8">
    <source>
        <dbReference type="Proteomes" id="UP000663825"/>
    </source>
</evidence>
<keyword evidence="1" id="KW-0812">Transmembrane</keyword>
<evidence type="ECO:0000313" key="6">
    <source>
        <dbReference type="EMBL" id="CAF4621143.1"/>
    </source>
</evidence>
<evidence type="ECO:0000313" key="7">
    <source>
        <dbReference type="EMBL" id="CAF4918356.1"/>
    </source>
</evidence>
<evidence type="ECO:0000313" key="3">
    <source>
        <dbReference type="EMBL" id="CAF3134809.1"/>
    </source>
</evidence>
<feature type="signal peptide" evidence="2">
    <location>
        <begin position="1"/>
        <end position="22"/>
    </location>
</feature>
<name>A0A817P2R0_9BILA</name>
<accession>A0A817P2R0</accession>
<protein>
    <submittedName>
        <fullName evidence="3">Uncharacterized protein</fullName>
    </submittedName>
</protein>
<dbReference type="Proteomes" id="UP000663873">
    <property type="component" value="Unassembled WGS sequence"/>
</dbReference>
<evidence type="ECO:0000313" key="4">
    <source>
        <dbReference type="EMBL" id="CAF3563456.1"/>
    </source>
</evidence>
<gene>
    <name evidence="4" type="ORF">GRG538_LOCUS20850</name>
    <name evidence="7" type="ORF">QYT958_LOCUS31379</name>
    <name evidence="3" type="ORF">TIS948_LOCUS8782</name>
    <name evidence="5" type="ORF">TOA249_LOCUS11411</name>
    <name evidence="6" type="ORF">UJA718_LOCUS32034</name>
</gene>
<sequence>MVKYTGLLVFLIFCLSIHKCVTDLTGVHYLETINCSSPILNIPQGPYLFRHHWPFTSISIQYQKQLTRGECYRDGSLHFLLSNNKICSGLYYGGRAKLLCQFDNNEYCLINMKTIDGDRLTCIGSKIKPMTFVTVLCFLLISFIFMRIDCSYKR</sequence>
<dbReference type="EMBL" id="CAJOBR010017370">
    <property type="protein sequence ID" value="CAF4918356.1"/>
    <property type="molecule type" value="Genomic_DNA"/>
</dbReference>
<dbReference type="EMBL" id="CAJNXB010001129">
    <property type="protein sequence ID" value="CAF3134809.1"/>
    <property type="molecule type" value="Genomic_DNA"/>
</dbReference>
<dbReference type="Proteomes" id="UP000663838">
    <property type="component" value="Unassembled WGS sequence"/>
</dbReference>
<dbReference type="Proteomes" id="UP000663825">
    <property type="component" value="Unassembled WGS sequence"/>
</dbReference>
<feature type="chain" id="PRO_5036231889" evidence="2">
    <location>
        <begin position="23"/>
        <end position="154"/>
    </location>
</feature>
<evidence type="ECO:0000313" key="5">
    <source>
        <dbReference type="EMBL" id="CAF4612712.1"/>
    </source>
</evidence>
<dbReference type="EMBL" id="CAJOBS010000619">
    <property type="protein sequence ID" value="CAF4612712.1"/>
    <property type="molecule type" value="Genomic_DNA"/>
</dbReference>
<organism evidence="3 8">
    <name type="scientific">Rotaria socialis</name>
    <dbReference type="NCBI Taxonomy" id="392032"/>
    <lineage>
        <taxon>Eukaryota</taxon>
        <taxon>Metazoa</taxon>
        <taxon>Spiralia</taxon>
        <taxon>Gnathifera</taxon>
        <taxon>Rotifera</taxon>
        <taxon>Eurotatoria</taxon>
        <taxon>Bdelloidea</taxon>
        <taxon>Philodinida</taxon>
        <taxon>Philodinidae</taxon>
        <taxon>Rotaria</taxon>
    </lineage>
</organism>
<keyword evidence="9" id="KW-1185">Reference proteome</keyword>
<keyword evidence="2" id="KW-0732">Signal</keyword>
<reference evidence="3" key="1">
    <citation type="submission" date="2021-02" db="EMBL/GenBank/DDBJ databases">
        <authorList>
            <person name="Nowell W R."/>
        </authorList>
    </citation>
    <scope>NUCLEOTIDE SEQUENCE</scope>
</reference>
<evidence type="ECO:0000313" key="9">
    <source>
        <dbReference type="Proteomes" id="UP000663873"/>
    </source>
</evidence>
<dbReference type="OrthoDB" id="10004741at2759"/>
<dbReference type="Proteomes" id="UP000663872">
    <property type="component" value="Unassembled WGS sequence"/>
</dbReference>
<dbReference type="Proteomes" id="UP000663848">
    <property type="component" value="Unassembled WGS sequence"/>
</dbReference>
<dbReference type="EMBL" id="CAJOBP010027273">
    <property type="protein sequence ID" value="CAF4621143.1"/>
    <property type="molecule type" value="Genomic_DNA"/>
</dbReference>
<keyword evidence="1" id="KW-1133">Transmembrane helix</keyword>
<comment type="caution">
    <text evidence="3">The sequence shown here is derived from an EMBL/GenBank/DDBJ whole genome shotgun (WGS) entry which is preliminary data.</text>
</comment>
<evidence type="ECO:0000256" key="1">
    <source>
        <dbReference type="SAM" id="Phobius"/>
    </source>
</evidence>
<dbReference type="AlphaFoldDB" id="A0A817P2R0"/>
<feature type="transmembrane region" description="Helical" evidence="1">
    <location>
        <begin position="129"/>
        <end position="148"/>
    </location>
</feature>